<evidence type="ECO:0000313" key="3">
    <source>
        <dbReference type="Proteomes" id="UP000314294"/>
    </source>
</evidence>
<keyword evidence="3" id="KW-1185">Reference proteome</keyword>
<dbReference type="AlphaFoldDB" id="A0A4Z2E5D7"/>
<feature type="compositionally biased region" description="Basic and acidic residues" evidence="1">
    <location>
        <begin position="1"/>
        <end position="11"/>
    </location>
</feature>
<comment type="caution">
    <text evidence="2">The sequence shown here is derived from an EMBL/GenBank/DDBJ whole genome shotgun (WGS) entry which is preliminary data.</text>
</comment>
<organism evidence="2 3">
    <name type="scientific">Liparis tanakae</name>
    <name type="common">Tanaka's snailfish</name>
    <dbReference type="NCBI Taxonomy" id="230148"/>
    <lineage>
        <taxon>Eukaryota</taxon>
        <taxon>Metazoa</taxon>
        <taxon>Chordata</taxon>
        <taxon>Craniata</taxon>
        <taxon>Vertebrata</taxon>
        <taxon>Euteleostomi</taxon>
        <taxon>Actinopterygii</taxon>
        <taxon>Neopterygii</taxon>
        <taxon>Teleostei</taxon>
        <taxon>Neoteleostei</taxon>
        <taxon>Acanthomorphata</taxon>
        <taxon>Eupercaria</taxon>
        <taxon>Perciformes</taxon>
        <taxon>Cottioidei</taxon>
        <taxon>Cottales</taxon>
        <taxon>Liparidae</taxon>
        <taxon>Liparis</taxon>
    </lineage>
</organism>
<accession>A0A4Z2E5D7</accession>
<name>A0A4Z2E5D7_9TELE</name>
<evidence type="ECO:0000313" key="2">
    <source>
        <dbReference type="EMBL" id="TNN23998.1"/>
    </source>
</evidence>
<sequence length="64" mass="7180">MRIRLHVEPGTRRPGTAASEDSPPRAPSPPSWRVRHSSSPSHKRLSVFTSTHTLTHTHTHTHLT</sequence>
<reference evidence="2 3" key="1">
    <citation type="submission" date="2019-03" db="EMBL/GenBank/DDBJ databases">
        <title>First draft genome of Liparis tanakae, snailfish: a comprehensive survey of snailfish specific genes.</title>
        <authorList>
            <person name="Kim W."/>
            <person name="Song I."/>
            <person name="Jeong J.-H."/>
            <person name="Kim D."/>
            <person name="Kim S."/>
            <person name="Ryu S."/>
            <person name="Song J.Y."/>
            <person name="Lee S.K."/>
        </authorList>
    </citation>
    <scope>NUCLEOTIDE SEQUENCE [LARGE SCALE GENOMIC DNA]</scope>
    <source>
        <tissue evidence="2">Muscle</tissue>
    </source>
</reference>
<protein>
    <submittedName>
        <fullName evidence="2">Uncharacterized protein</fullName>
    </submittedName>
</protein>
<feature type="region of interest" description="Disordered" evidence="1">
    <location>
        <begin position="1"/>
        <end position="64"/>
    </location>
</feature>
<dbReference type="EMBL" id="SRLO01016730">
    <property type="protein sequence ID" value="TNN23998.1"/>
    <property type="molecule type" value="Genomic_DNA"/>
</dbReference>
<dbReference type="Proteomes" id="UP000314294">
    <property type="component" value="Unassembled WGS sequence"/>
</dbReference>
<feature type="compositionally biased region" description="Basic residues" evidence="1">
    <location>
        <begin position="33"/>
        <end position="45"/>
    </location>
</feature>
<evidence type="ECO:0000256" key="1">
    <source>
        <dbReference type="SAM" id="MobiDB-lite"/>
    </source>
</evidence>
<feature type="compositionally biased region" description="Basic residues" evidence="1">
    <location>
        <begin position="55"/>
        <end position="64"/>
    </location>
</feature>
<gene>
    <name evidence="2" type="ORF">EYF80_065878</name>
</gene>
<proteinExistence type="predicted"/>